<keyword evidence="3" id="KW-0285">Flavoprotein</keyword>
<keyword evidence="12" id="KW-0547">Nucleotide-binding</keyword>
<evidence type="ECO:0000256" key="5">
    <source>
        <dbReference type="ARBA" id="ARBA00022694"/>
    </source>
</evidence>
<dbReference type="InterPro" id="IPR035587">
    <property type="entry name" value="DUS-like_FMN-bd"/>
</dbReference>
<evidence type="ECO:0000256" key="3">
    <source>
        <dbReference type="ARBA" id="ARBA00022630"/>
    </source>
</evidence>
<feature type="binding site" evidence="12">
    <location>
        <position position="50"/>
    </location>
    <ligand>
        <name>FMN</name>
        <dbReference type="ChEBI" id="CHEBI:58210"/>
    </ligand>
</feature>
<name>A0A1F5NGV9_9BACT</name>
<dbReference type="SUPFAM" id="SSF51395">
    <property type="entry name" value="FMN-linked oxidoreductases"/>
    <property type="match status" value="1"/>
</dbReference>
<keyword evidence="4 12" id="KW-0288">FMN</keyword>
<comment type="caution">
    <text evidence="14">The sequence shown here is derived from an EMBL/GenBank/DDBJ whole genome shotgun (WGS) entry which is preliminary data.</text>
</comment>
<dbReference type="GO" id="GO:0017150">
    <property type="term" value="F:tRNA dihydrouridine synthase activity"/>
    <property type="evidence" value="ECO:0007669"/>
    <property type="project" value="InterPro"/>
</dbReference>
<dbReference type="Proteomes" id="UP000176578">
    <property type="component" value="Unassembled WGS sequence"/>
</dbReference>
<keyword evidence="6" id="KW-0521">NADP</keyword>
<feature type="non-terminal residue" evidence="14">
    <location>
        <position position="1"/>
    </location>
</feature>
<evidence type="ECO:0000256" key="10">
    <source>
        <dbReference type="ARBA" id="ARBA00048802"/>
    </source>
</evidence>
<organism evidence="14 15">
    <name type="scientific">Candidatus Daviesbacteria bacterium RIFCSPLOWO2_02_FULL_41_8</name>
    <dbReference type="NCBI Taxonomy" id="1797798"/>
    <lineage>
        <taxon>Bacteria</taxon>
        <taxon>Candidatus Daviesiibacteriota</taxon>
    </lineage>
</organism>
<dbReference type="PANTHER" id="PTHR45846:SF1">
    <property type="entry name" value="TRNA-DIHYDROURIDINE(47) SYNTHASE [NAD(P)(+)]-LIKE"/>
    <property type="match status" value="1"/>
</dbReference>
<dbReference type="GO" id="GO:0050660">
    <property type="term" value="F:flavin adenine dinucleotide binding"/>
    <property type="evidence" value="ECO:0007669"/>
    <property type="project" value="InterPro"/>
</dbReference>
<evidence type="ECO:0000256" key="6">
    <source>
        <dbReference type="ARBA" id="ARBA00022857"/>
    </source>
</evidence>
<comment type="catalytic activity">
    <reaction evidence="9">
        <text>a 5,6-dihydrouridine in tRNA + NADP(+) = a uridine in tRNA + NADPH + H(+)</text>
        <dbReference type="Rhea" id="RHEA:23624"/>
        <dbReference type="Rhea" id="RHEA-COMP:13339"/>
        <dbReference type="Rhea" id="RHEA-COMP:13887"/>
        <dbReference type="ChEBI" id="CHEBI:15378"/>
        <dbReference type="ChEBI" id="CHEBI:57783"/>
        <dbReference type="ChEBI" id="CHEBI:58349"/>
        <dbReference type="ChEBI" id="CHEBI:65315"/>
        <dbReference type="ChEBI" id="CHEBI:74443"/>
    </reaction>
</comment>
<protein>
    <recommendedName>
        <fullName evidence="13">DUS-like FMN-binding domain-containing protein</fullName>
    </recommendedName>
</protein>
<evidence type="ECO:0000313" key="14">
    <source>
        <dbReference type="EMBL" id="OGE76855.1"/>
    </source>
</evidence>
<dbReference type="InterPro" id="IPR013785">
    <property type="entry name" value="Aldolase_TIM"/>
</dbReference>
<dbReference type="Pfam" id="PF01207">
    <property type="entry name" value="Dus"/>
    <property type="match status" value="1"/>
</dbReference>
<evidence type="ECO:0000259" key="13">
    <source>
        <dbReference type="Pfam" id="PF01207"/>
    </source>
</evidence>
<comment type="catalytic activity">
    <reaction evidence="10">
        <text>a 5,6-dihydrouridine in tRNA + NAD(+) = a uridine in tRNA + NADH + H(+)</text>
        <dbReference type="Rhea" id="RHEA:54452"/>
        <dbReference type="Rhea" id="RHEA-COMP:13339"/>
        <dbReference type="Rhea" id="RHEA-COMP:13887"/>
        <dbReference type="ChEBI" id="CHEBI:15378"/>
        <dbReference type="ChEBI" id="CHEBI:57540"/>
        <dbReference type="ChEBI" id="CHEBI:57945"/>
        <dbReference type="ChEBI" id="CHEBI:65315"/>
        <dbReference type="ChEBI" id="CHEBI:74443"/>
    </reaction>
</comment>
<dbReference type="Gene3D" id="1.10.1200.80">
    <property type="entry name" value="Putative flavin oxidoreducatase, domain 2"/>
    <property type="match status" value="1"/>
</dbReference>
<dbReference type="InterPro" id="IPR024036">
    <property type="entry name" value="tRNA-dHydroUridine_Synthase_C"/>
</dbReference>
<evidence type="ECO:0000256" key="12">
    <source>
        <dbReference type="PIRSR" id="PIRSR006621-2"/>
    </source>
</evidence>
<evidence type="ECO:0000256" key="1">
    <source>
        <dbReference type="ARBA" id="ARBA00002790"/>
    </source>
</evidence>
<feature type="active site" description="Proton donor" evidence="11">
    <location>
        <position position="80"/>
    </location>
</feature>
<accession>A0A1F5NGV9</accession>
<dbReference type="InterPro" id="IPR001269">
    <property type="entry name" value="DUS_fam"/>
</dbReference>
<evidence type="ECO:0000256" key="11">
    <source>
        <dbReference type="PIRSR" id="PIRSR006621-1"/>
    </source>
</evidence>
<evidence type="ECO:0000313" key="15">
    <source>
        <dbReference type="Proteomes" id="UP000176578"/>
    </source>
</evidence>
<evidence type="ECO:0000256" key="4">
    <source>
        <dbReference type="ARBA" id="ARBA00022643"/>
    </source>
</evidence>
<dbReference type="PIRSF" id="PIRSF006621">
    <property type="entry name" value="Dus"/>
    <property type="match status" value="1"/>
</dbReference>
<feature type="binding site" evidence="12">
    <location>
        <position position="120"/>
    </location>
    <ligand>
        <name>FMN</name>
        <dbReference type="ChEBI" id="CHEBI:58210"/>
    </ligand>
</feature>
<dbReference type="PANTHER" id="PTHR45846">
    <property type="entry name" value="TRNA-DIHYDROURIDINE(47) SYNTHASE [NAD(P)(+)]-LIKE"/>
    <property type="match status" value="1"/>
</dbReference>
<dbReference type="Gene3D" id="3.20.20.70">
    <property type="entry name" value="Aldolase class I"/>
    <property type="match status" value="1"/>
</dbReference>
<dbReference type="AlphaFoldDB" id="A0A1F5NGV9"/>
<comment type="cofactor">
    <cofactor evidence="12">
        <name>FMN</name>
        <dbReference type="ChEBI" id="CHEBI:58210"/>
    </cofactor>
</comment>
<evidence type="ECO:0000256" key="9">
    <source>
        <dbReference type="ARBA" id="ARBA00048205"/>
    </source>
</evidence>
<feature type="binding site" evidence="12">
    <location>
        <position position="148"/>
    </location>
    <ligand>
        <name>FMN</name>
        <dbReference type="ChEBI" id="CHEBI:58210"/>
    </ligand>
</feature>
<keyword evidence="8" id="KW-0560">Oxidoreductase</keyword>
<gene>
    <name evidence="14" type="ORF">A3J19_00365</name>
</gene>
<keyword evidence="5" id="KW-0819">tRNA processing</keyword>
<keyword evidence="2" id="KW-0820">tRNA-binding</keyword>
<evidence type="ECO:0000256" key="8">
    <source>
        <dbReference type="ARBA" id="ARBA00023002"/>
    </source>
</evidence>
<comment type="function">
    <text evidence="1">Catalyzes the synthesis of 5,6-dihydrouridine (D), a modified base found in the D-loop of most tRNAs, via the reduction of the C5-C6 double bond in target uridines.</text>
</comment>
<sequence length="305" mass="34675">TVFRQIVVSTGRPDVFFTEFVPVDALLSEGHEKILGSLKFTEKERPIVAQIWGTDPEKFYTVAKMLHKMKFDGIDINMGCPDKNATKKGACAALIKNPKLAKEIIEATIKGANGLPVSVKTRIGFREIDTENWVTTLLQTPISALTLHLRTAREMSKPPAHWEEIRKAVIIRNKLSSKALIIGNGDVKSLKEAKDKCKEYGIDGIMIGRGIFENIWLFNDKVDIEKVTPQQKIDLLIKHLELFKQTWDDNKHFALMKKFVKCYVNNFKGAVEVRDKLMKTRTLDELIEETRLISFDSDEVQFGVN</sequence>
<keyword evidence="7" id="KW-0694">RNA-binding</keyword>
<evidence type="ECO:0000256" key="7">
    <source>
        <dbReference type="ARBA" id="ARBA00022884"/>
    </source>
</evidence>
<dbReference type="EMBL" id="MFDZ01000068">
    <property type="protein sequence ID" value="OGE76855.1"/>
    <property type="molecule type" value="Genomic_DNA"/>
</dbReference>
<reference evidence="14 15" key="1">
    <citation type="journal article" date="2016" name="Nat. Commun.">
        <title>Thousands of microbial genomes shed light on interconnected biogeochemical processes in an aquifer system.</title>
        <authorList>
            <person name="Anantharaman K."/>
            <person name="Brown C.T."/>
            <person name="Hug L.A."/>
            <person name="Sharon I."/>
            <person name="Castelle C.J."/>
            <person name="Probst A.J."/>
            <person name="Thomas B.C."/>
            <person name="Singh A."/>
            <person name="Wilkins M.J."/>
            <person name="Karaoz U."/>
            <person name="Brodie E.L."/>
            <person name="Williams K.H."/>
            <person name="Hubbard S.S."/>
            <person name="Banfield J.F."/>
        </authorList>
    </citation>
    <scope>NUCLEOTIDE SEQUENCE [LARGE SCALE GENOMIC DNA]</scope>
</reference>
<feature type="binding site" evidence="12">
    <location>
        <begin position="208"/>
        <end position="209"/>
    </location>
    <ligand>
        <name>FMN</name>
        <dbReference type="ChEBI" id="CHEBI:58210"/>
    </ligand>
</feature>
<proteinExistence type="predicted"/>
<dbReference type="CDD" id="cd02801">
    <property type="entry name" value="DUS_like_FMN"/>
    <property type="match status" value="1"/>
</dbReference>
<evidence type="ECO:0000256" key="2">
    <source>
        <dbReference type="ARBA" id="ARBA00022555"/>
    </source>
</evidence>
<feature type="domain" description="DUS-like FMN-binding" evidence="13">
    <location>
        <begin position="2"/>
        <end position="288"/>
    </location>
</feature>
<dbReference type="GO" id="GO:0000049">
    <property type="term" value="F:tRNA binding"/>
    <property type="evidence" value="ECO:0007669"/>
    <property type="project" value="UniProtKB-KW"/>
</dbReference>